<name>A0A8T0J9P8_CERPU</name>
<dbReference type="Proteomes" id="UP000822688">
    <property type="component" value="Chromosome 1"/>
</dbReference>
<protein>
    <submittedName>
        <fullName evidence="2">Uncharacterized protein</fullName>
    </submittedName>
</protein>
<feature type="chain" id="PRO_5035880527" evidence="1">
    <location>
        <begin position="23"/>
        <end position="175"/>
    </location>
</feature>
<dbReference type="AlphaFoldDB" id="A0A8T0J9P8"/>
<reference evidence="2" key="1">
    <citation type="submission" date="2020-06" db="EMBL/GenBank/DDBJ databases">
        <title>WGS assembly of Ceratodon purpureus strain R40.</title>
        <authorList>
            <person name="Carey S.B."/>
            <person name="Jenkins J."/>
            <person name="Shu S."/>
            <person name="Lovell J.T."/>
            <person name="Sreedasyam A."/>
            <person name="Maumus F."/>
            <person name="Tiley G.P."/>
            <person name="Fernandez-Pozo N."/>
            <person name="Barry K."/>
            <person name="Chen C."/>
            <person name="Wang M."/>
            <person name="Lipzen A."/>
            <person name="Daum C."/>
            <person name="Saski C.A."/>
            <person name="Payton A.C."/>
            <person name="Mcbreen J.C."/>
            <person name="Conrad R.E."/>
            <person name="Kollar L.M."/>
            <person name="Olsson S."/>
            <person name="Huttunen S."/>
            <person name="Landis J.B."/>
            <person name="Wickett N.J."/>
            <person name="Johnson M.G."/>
            <person name="Rensing S.A."/>
            <person name="Grimwood J."/>
            <person name="Schmutz J."/>
            <person name="Mcdaniel S.F."/>
        </authorList>
    </citation>
    <scope>NUCLEOTIDE SEQUENCE</scope>
    <source>
        <strain evidence="2">R40</strain>
    </source>
</reference>
<comment type="caution">
    <text evidence="2">The sequence shown here is derived from an EMBL/GenBank/DDBJ whole genome shotgun (WGS) entry which is preliminary data.</text>
</comment>
<sequence length="175" mass="18387">MAISREAIVFVVVSCIVATVAGFGEDGLPRPTNFPDTPTTWFGPEPLIMTPDGKFVDCSWYGFANEQYDASVGEKCLDDLWAGLTNATADVTLEPFVYYFSAGPTGSDPATLEPYCYEGCFNMDTGALAPDSGLFPPSVAPAPGPDCYIRGPTLAPNYWPGTPPSAVAPAPTSGA</sequence>
<accession>A0A8T0J9P8</accession>
<keyword evidence="3" id="KW-1185">Reference proteome</keyword>
<gene>
    <name evidence="2" type="ORF">KC19_1G177800</name>
</gene>
<evidence type="ECO:0000256" key="1">
    <source>
        <dbReference type="SAM" id="SignalP"/>
    </source>
</evidence>
<dbReference type="EMBL" id="CM026421">
    <property type="protein sequence ID" value="KAG0591461.1"/>
    <property type="molecule type" value="Genomic_DNA"/>
</dbReference>
<organism evidence="2 3">
    <name type="scientific">Ceratodon purpureus</name>
    <name type="common">Fire moss</name>
    <name type="synonym">Dicranum purpureum</name>
    <dbReference type="NCBI Taxonomy" id="3225"/>
    <lineage>
        <taxon>Eukaryota</taxon>
        <taxon>Viridiplantae</taxon>
        <taxon>Streptophyta</taxon>
        <taxon>Embryophyta</taxon>
        <taxon>Bryophyta</taxon>
        <taxon>Bryophytina</taxon>
        <taxon>Bryopsida</taxon>
        <taxon>Dicranidae</taxon>
        <taxon>Pseudoditrichales</taxon>
        <taxon>Ditrichaceae</taxon>
        <taxon>Ceratodon</taxon>
    </lineage>
</organism>
<feature type="signal peptide" evidence="1">
    <location>
        <begin position="1"/>
        <end position="22"/>
    </location>
</feature>
<keyword evidence="1" id="KW-0732">Signal</keyword>
<evidence type="ECO:0000313" key="3">
    <source>
        <dbReference type="Proteomes" id="UP000822688"/>
    </source>
</evidence>
<proteinExistence type="predicted"/>
<evidence type="ECO:0000313" key="2">
    <source>
        <dbReference type="EMBL" id="KAG0591461.1"/>
    </source>
</evidence>